<dbReference type="GO" id="GO:0005886">
    <property type="term" value="C:plasma membrane"/>
    <property type="evidence" value="ECO:0007669"/>
    <property type="project" value="TreeGrafter"/>
</dbReference>
<organism evidence="11 12">
    <name type="scientific">Pseudohalioglobus sediminis</name>
    <dbReference type="NCBI Taxonomy" id="2606449"/>
    <lineage>
        <taxon>Bacteria</taxon>
        <taxon>Pseudomonadati</taxon>
        <taxon>Pseudomonadota</taxon>
        <taxon>Gammaproteobacteria</taxon>
        <taxon>Cellvibrionales</taxon>
        <taxon>Halieaceae</taxon>
        <taxon>Pseudohalioglobus</taxon>
    </lineage>
</organism>
<dbReference type="RefSeq" id="WP_149610953.1">
    <property type="nucleotide sequence ID" value="NZ_VTUX01000003.1"/>
</dbReference>
<dbReference type="EC" id="2.3.1.20" evidence="4"/>
<reference evidence="11 12" key="1">
    <citation type="submission" date="2019-09" db="EMBL/GenBank/DDBJ databases">
        <authorList>
            <person name="Chen X.-Y."/>
        </authorList>
    </citation>
    <scope>NUCLEOTIDE SEQUENCE [LARGE SCALE GENOMIC DNA]</scope>
    <source>
        <strain evidence="11 12">NY5</strain>
    </source>
</reference>
<dbReference type="GO" id="GO:0006071">
    <property type="term" value="P:glycerol metabolic process"/>
    <property type="evidence" value="ECO:0007669"/>
    <property type="project" value="UniProtKB-KW"/>
</dbReference>
<feature type="domain" description="O-acyltransferase WSD1 C-terminal" evidence="10">
    <location>
        <begin position="308"/>
        <end position="453"/>
    </location>
</feature>
<keyword evidence="5" id="KW-0808">Transferase</keyword>
<comment type="pathway">
    <text evidence="1">Glycerolipid metabolism; triacylglycerol biosynthesis.</text>
</comment>
<dbReference type="EMBL" id="VTUX01000003">
    <property type="protein sequence ID" value="KAA1192670.1"/>
    <property type="molecule type" value="Genomic_DNA"/>
</dbReference>
<dbReference type="AlphaFoldDB" id="A0A5B0X007"/>
<evidence type="ECO:0000313" key="12">
    <source>
        <dbReference type="Proteomes" id="UP000323708"/>
    </source>
</evidence>
<dbReference type="GO" id="GO:0019432">
    <property type="term" value="P:triglyceride biosynthetic process"/>
    <property type="evidence" value="ECO:0007669"/>
    <property type="project" value="UniProtKB-UniPathway"/>
</dbReference>
<keyword evidence="12" id="KW-1185">Reference proteome</keyword>
<evidence type="ECO:0000256" key="8">
    <source>
        <dbReference type="ARBA" id="ARBA00048109"/>
    </source>
</evidence>
<comment type="similarity">
    <text evidence="3">Belongs to the long-chain O-acyltransferase family.</text>
</comment>
<evidence type="ECO:0000259" key="9">
    <source>
        <dbReference type="Pfam" id="PF03007"/>
    </source>
</evidence>
<dbReference type="GO" id="GO:0004144">
    <property type="term" value="F:diacylglycerol O-acyltransferase activity"/>
    <property type="evidence" value="ECO:0007669"/>
    <property type="project" value="UniProtKB-EC"/>
</dbReference>
<evidence type="ECO:0000256" key="3">
    <source>
        <dbReference type="ARBA" id="ARBA00009587"/>
    </source>
</evidence>
<dbReference type="Pfam" id="PF03007">
    <property type="entry name" value="WS_DGAT_cat"/>
    <property type="match status" value="1"/>
</dbReference>
<accession>A0A5B0X007</accession>
<evidence type="ECO:0000259" key="10">
    <source>
        <dbReference type="Pfam" id="PF06974"/>
    </source>
</evidence>
<dbReference type="GO" id="GO:0001666">
    <property type="term" value="P:response to hypoxia"/>
    <property type="evidence" value="ECO:0007669"/>
    <property type="project" value="TreeGrafter"/>
</dbReference>
<dbReference type="Proteomes" id="UP000323708">
    <property type="component" value="Unassembled WGS sequence"/>
</dbReference>
<dbReference type="GO" id="GO:0071731">
    <property type="term" value="P:response to nitric oxide"/>
    <property type="evidence" value="ECO:0007669"/>
    <property type="project" value="TreeGrafter"/>
</dbReference>
<keyword evidence="6" id="KW-0319">Glycerol metabolism</keyword>
<proteinExistence type="inferred from homology"/>
<feature type="domain" description="O-acyltransferase WSD1-like N-terminal" evidence="9">
    <location>
        <begin position="9"/>
        <end position="266"/>
    </location>
</feature>
<dbReference type="UniPathway" id="UPA00282"/>
<evidence type="ECO:0000256" key="7">
    <source>
        <dbReference type="ARBA" id="ARBA00023315"/>
    </source>
</evidence>
<evidence type="ECO:0000313" key="11">
    <source>
        <dbReference type="EMBL" id="KAA1192670.1"/>
    </source>
</evidence>
<evidence type="ECO:0000256" key="1">
    <source>
        <dbReference type="ARBA" id="ARBA00004771"/>
    </source>
</evidence>
<evidence type="ECO:0000256" key="5">
    <source>
        <dbReference type="ARBA" id="ARBA00022679"/>
    </source>
</evidence>
<evidence type="ECO:0000256" key="4">
    <source>
        <dbReference type="ARBA" id="ARBA00013244"/>
    </source>
</evidence>
<dbReference type="InterPro" id="IPR045034">
    <property type="entry name" value="O-acyltransferase_WSD1-like"/>
</dbReference>
<comment type="catalytic activity">
    <reaction evidence="8">
        <text>an acyl-CoA + a 1,2-diacyl-sn-glycerol = a triacyl-sn-glycerol + CoA</text>
        <dbReference type="Rhea" id="RHEA:10868"/>
        <dbReference type="ChEBI" id="CHEBI:17815"/>
        <dbReference type="ChEBI" id="CHEBI:57287"/>
        <dbReference type="ChEBI" id="CHEBI:58342"/>
        <dbReference type="ChEBI" id="CHEBI:64615"/>
        <dbReference type="EC" id="2.3.1.20"/>
    </reaction>
</comment>
<evidence type="ECO:0000256" key="6">
    <source>
        <dbReference type="ARBA" id="ARBA00022798"/>
    </source>
</evidence>
<evidence type="ECO:0000256" key="2">
    <source>
        <dbReference type="ARBA" id="ARBA00005189"/>
    </source>
</evidence>
<dbReference type="PANTHER" id="PTHR31650:SF1">
    <property type="entry name" value="WAX ESTER SYNTHASE_DIACYLGLYCEROL ACYLTRANSFERASE 4-RELATED"/>
    <property type="match status" value="1"/>
</dbReference>
<dbReference type="Pfam" id="PF06974">
    <property type="entry name" value="WS_DGAT_C"/>
    <property type="match status" value="1"/>
</dbReference>
<comment type="caution">
    <text evidence="11">The sequence shown here is derived from an EMBL/GenBank/DDBJ whole genome shotgun (WGS) entry which is preliminary data.</text>
</comment>
<name>A0A5B0X007_9GAMM</name>
<dbReference type="PANTHER" id="PTHR31650">
    <property type="entry name" value="O-ACYLTRANSFERASE (WSD1-LIKE) FAMILY PROTEIN"/>
    <property type="match status" value="1"/>
</dbReference>
<comment type="pathway">
    <text evidence="2">Lipid metabolism.</text>
</comment>
<dbReference type="InterPro" id="IPR004255">
    <property type="entry name" value="O-acyltransferase_WSD1_N"/>
</dbReference>
<protein>
    <recommendedName>
        <fullName evidence="4">diacylglycerol O-acyltransferase</fullName>
        <ecNumber evidence="4">2.3.1.20</ecNumber>
    </recommendedName>
</protein>
<dbReference type="GO" id="GO:0051701">
    <property type="term" value="P:biological process involved in interaction with host"/>
    <property type="evidence" value="ECO:0007669"/>
    <property type="project" value="TreeGrafter"/>
</dbReference>
<gene>
    <name evidence="11" type="ORF">F0M18_08400</name>
</gene>
<dbReference type="InterPro" id="IPR009721">
    <property type="entry name" value="O-acyltransferase_WSD1_C"/>
</dbReference>
<keyword evidence="7" id="KW-0012">Acyltransferase</keyword>
<sequence>MNRQQKIQMAPLDAMWRVMETHETPMHVGVLAQFKIPPRAAEGYLEELAEYLRSFNRPVYPWNQRWSAGPDFVARFEKIRDFDIEEHFRHHALPKPGGERQLGRLVSRLHSIALGPNSALWEIHLIEGLEAHRFAVYLKVHRALARGITAVPLLMSFLGDNPRKRKIKPFWTIAHTPDQASGEEEYVSWHSQGANDLLRSTTRIGRDLFRSVQNPREAASFLLPGKTPRSTLNRKINHQRRIATQQFGIQRLARLAEAADSCIEDILMYLCGTALRRFFMEYNALPTESLIAGVPVELHDEDELGPSNAIAGLRLSLNTHLGDPEERLDAIKGSMQSLREEVENLPHHAVAPYTFTRSLPIYGSQLPVVGNLVPPLFNLSISGIVAGPKHAVFLRGARLEALYSLNVLMQHSALSIDVIRYGDTLNVALTGARDTLPRLQRIAVYMGRALDDLEKLYALVDGGLRE</sequence>